<reference evidence="3 4" key="1">
    <citation type="journal article" date="2014" name="PLoS Genet.">
        <title>Phylogenetically driven sequencing of extremely halophilic archaea reveals strategies for static and dynamic osmo-response.</title>
        <authorList>
            <person name="Becker E.A."/>
            <person name="Seitzer P.M."/>
            <person name="Tritt A."/>
            <person name="Larsen D."/>
            <person name="Krusor M."/>
            <person name="Yao A.I."/>
            <person name="Wu D."/>
            <person name="Madern D."/>
            <person name="Eisen J.A."/>
            <person name="Darling A.E."/>
            <person name="Facciotti M.T."/>
        </authorList>
    </citation>
    <scope>NUCLEOTIDE SEQUENCE [LARGE SCALE GENOMIC DNA]</scope>
    <source>
        <strain evidence="3 4">JCM 10478</strain>
    </source>
</reference>
<dbReference type="PATRIC" id="fig|1227496.3.peg.4192"/>
<comment type="caution">
    <text evidence="3">The sequence shown here is derived from an EMBL/GenBank/DDBJ whole genome shotgun (WGS) entry which is preliminary data.</text>
</comment>
<dbReference type="InterPro" id="IPR036915">
    <property type="entry name" value="Cyclin-like_sf"/>
</dbReference>
<dbReference type="AlphaFoldDB" id="L9XLW7"/>
<keyword evidence="1" id="KW-0677">Repeat</keyword>
<protein>
    <submittedName>
        <fullName evidence="3">Transcription initiation factor TFB</fullName>
    </submittedName>
</protein>
<gene>
    <name evidence="3" type="ORF">C489_20971</name>
</gene>
<dbReference type="SUPFAM" id="SSF47954">
    <property type="entry name" value="Cyclin-like"/>
    <property type="match status" value="1"/>
</dbReference>
<evidence type="ECO:0000259" key="2">
    <source>
        <dbReference type="SMART" id="SM00385"/>
    </source>
</evidence>
<feature type="domain" description="Cyclin-like" evidence="2">
    <location>
        <begin position="16"/>
        <end position="97"/>
    </location>
</feature>
<organism evidence="3 4">
    <name type="scientific">Natrinema versiforme JCM 10478</name>
    <dbReference type="NCBI Taxonomy" id="1227496"/>
    <lineage>
        <taxon>Archaea</taxon>
        <taxon>Methanobacteriati</taxon>
        <taxon>Methanobacteriota</taxon>
        <taxon>Stenosarchaea group</taxon>
        <taxon>Halobacteria</taxon>
        <taxon>Halobacteriales</taxon>
        <taxon>Natrialbaceae</taxon>
        <taxon>Natrinema</taxon>
    </lineage>
</organism>
<dbReference type="Gene3D" id="1.10.472.10">
    <property type="entry name" value="Cyclin-like"/>
    <property type="match status" value="1"/>
</dbReference>
<evidence type="ECO:0000256" key="1">
    <source>
        <dbReference type="ARBA" id="ARBA00022737"/>
    </source>
</evidence>
<evidence type="ECO:0000313" key="4">
    <source>
        <dbReference type="Proteomes" id="UP000011632"/>
    </source>
</evidence>
<dbReference type="InterPro" id="IPR013150">
    <property type="entry name" value="TFIIB_cyclin"/>
</dbReference>
<proteinExistence type="predicted"/>
<accession>L9XLW7</accession>
<evidence type="ECO:0000313" key="3">
    <source>
        <dbReference type="EMBL" id="ELY62789.1"/>
    </source>
</evidence>
<dbReference type="EMBL" id="AOID01000066">
    <property type="protein sequence ID" value="ELY62789.1"/>
    <property type="molecule type" value="Genomic_DNA"/>
</dbReference>
<name>L9XLW7_9EURY</name>
<dbReference type="GO" id="GO:0017025">
    <property type="term" value="F:TBP-class protein binding"/>
    <property type="evidence" value="ECO:0007669"/>
    <property type="project" value="InterPro"/>
</dbReference>
<keyword evidence="3" id="KW-0648">Protein biosynthesis</keyword>
<keyword evidence="3" id="KW-0396">Initiation factor</keyword>
<keyword evidence="4" id="KW-1185">Reference proteome</keyword>
<dbReference type="SMART" id="SM00385">
    <property type="entry name" value="CYCLIN"/>
    <property type="match status" value="1"/>
</dbReference>
<dbReference type="Proteomes" id="UP000011632">
    <property type="component" value="Unassembled WGS sequence"/>
</dbReference>
<dbReference type="Pfam" id="PF00382">
    <property type="entry name" value="TFIIB"/>
    <property type="match status" value="1"/>
</dbReference>
<dbReference type="GO" id="GO:0003743">
    <property type="term" value="F:translation initiation factor activity"/>
    <property type="evidence" value="ECO:0007669"/>
    <property type="project" value="UniProtKB-KW"/>
</dbReference>
<sequence length="100" mass="10937">MNIELELPTQPIAATDRIPRLATEPGVPDHVRRRALEFAQTARERGLTIGCRPSGVAAGCLYLATQRVGLCLSQQQIADTAGTSPNTLRNRRDELLEIDT</sequence>
<dbReference type="STRING" id="1227496.C489_20971"/>
<dbReference type="InterPro" id="IPR013763">
    <property type="entry name" value="Cyclin-like_dom"/>
</dbReference>